<dbReference type="RefSeq" id="WP_167808028.1">
    <property type="nucleotide sequence ID" value="NZ_JAAVMB010000017.1"/>
</dbReference>
<accession>A0A7X6DAX0</accession>
<dbReference type="Proteomes" id="UP000521358">
    <property type="component" value="Unassembled WGS sequence"/>
</dbReference>
<evidence type="ECO:0000313" key="2">
    <source>
        <dbReference type="Proteomes" id="UP000521358"/>
    </source>
</evidence>
<sequence>MNQDKQNGIVLIQKGVKKFVEVPNYGEVVVVVMDGIPIRVQKIREGDRFEDLPTYE</sequence>
<protein>
    <submittedName>
        <fullName evidence="1">Uncharacterized protein</fullName>
    </submittedName>
</protein>
<proteinExistence type="predicted"/>
<evidence type="ECO:0000313" key="1">
    <source>
        <dbReference type="EMBL" id="NKC68974.1"/>
    </source>
</evidence>
<gene>
    <name evidence="1" type="ORF">HED35_12830</name>
</gene>
<reference evidence="1 2" key="1">
    <citation type="submission" date="2020-03" db="EMBL/GenBank/DDBJ databases">
        <title>Bacterial samples isolated from urine from healthy bovine heifers (Gyr breed).</title>
        <authorList>
            <person name="Giannattasio-Ferraz S."/>
            <person name="Maskeri L."/>
            <person name="Penido A."/>
            <person name="Barbosa-Stancioli E.F."/>
            <person name="Putonti C."/>
        </authorList>
    </citation>
    <scope>NUCLEOTIDE SEQUENCE [LARGE SCALE GENOMIC DNA]</scope>
    <source>
        <strain evidence="1 2">UFMG-H7</strain>
    </source>
</reference>
<dbReference type="AlphaFoldDB" id="A0A7X6DAX0"/>
<comment type="caution">
    <text evidence="1">The sequence shown here is derived from an EMBL/GenBank/DDBJ whole genome shotgun (WGS) entry which is preliminary data.</text>
</comment>
<organism evidence="1 2">
    <name type="scientific">Vagococcus fluvialis</name>
    <dbReference type="NCBI Taxonomy" id="2738"/>
    <lineage>
        <taxon>Bacteria</taxon>
        <taxon>Bacillati</taxon>
        <taxon>Bacillota</taxon>
        <taxon>Bacilli</taxon>
        <taxon>Lactobacillales</taxon>
        <taxon>Enterococcaceae</taxon>
        <taxon>Vagococcus</taxon>
    </lineage>
</organism>
<name>A0A7X6DAX0_9ENTE</name>
<dbReference type="EMBL" id="JAAVMB010000017">
    <property type="protein sequence ID" value="NKC68974.1"/>
    <property type="molecule type" value="Genomic_DNA"/>
</dbReference>